<reference evidence="11 12" key="1">
    <citation type="submission" date="2020-05" db="EMBL/GenBank/DDBJ databases">
        <title>Genomic Encyclopedia of Type Strains, Phase IV (KMG-V): Genome sequencing to study the core and pangenomes of soil and plant-associated prokaryotes.</title>
        <authorList>
            <person name="Whitman W."/>
        </authorList>
    </citation>
    <scope>NUCLEOTIDE SEQUENCE [LARGE SCALE GENOMIC DNA]</scope>
    <source>
        <strain evidence="11 12">9A</strain>
    </source>
</reference>
<dbReference type="RefSeq" id="WP_217425648.1">
    <property type="nucleotide sequence ID" value="NZ_JABSNP010000003.1"/>
</dbReference>
<evidence type="ECO:0000256" key="4">
    <source>
        <dbReference type="ARBA" id="ARBA00022475"/>
    </source>
</evidence>
<accession>A0ABX2FNH5</accession>
<dbReference type="PANTHER" id="PTHR33446:SF2">
    <property type="entry name" value="PROTEIN TONB"/>
    <property type="match status" value="1"/>
</dbReference>
<evidence type="ECO:0000259" key="10">
    <source>
        <dbReference type="PROSITE" id="PS52015"/>
    </source>
</evidence>
<protein>
    <submittedName>
        <fullName evidence="11">TonB family protein</fullName>
    </submittedName>
</protein>
<feature type="domain" description="TonB C-terminal" evidence="10">
    <location>
        <begin position="87"/>
        <end position="178"/>
    </location>
</feature>
<comment type="similarity">
    <text evidence="2">Belongs to the TonB family.</text>
</comment>
<proteinExistence type="inferred from homology"/>
<evidence type="ECO:0000256" key="9">
    <source>
        <dbReference type="ARBA" id="ARBA00023136"/>
    </source>
</evidence>
<evidence type="ECO:0000313" key="12">
    <source>
        <dbReference type="Proteomes" id="UP000779507"/>
    </source>
</evidence>
<dbReference type="Proteomes" id="UP000779507">
    <property type="component" value="Unassembled WGS sequence"/>
</dbReference>
<keyword evidence="12" id="KW-1185">Reference proteome</keyword>
<keyword evidence="5" id="KW-0997">Cell inner membrane</keyword>
<keyword evidence="6" id="KW-0812">Transmembrane</keyword>
<keyword evidence="7" id="KW-0653">Protein transport</keyword>
<comment type="caution">
    <text evidence="11">The sequence shown here is derived from an EMBL/GenBank/DDBJ whole genome shotgun (WGS) entry which is preliminary data.</text>
</comment>
<keyword evidence="4" id="KW-1003">Cell membrane</keyword>
<evidence type="ECO:0000256" key="8">
    <source>
        <dbReference type="ARBA" id="ARBA00022989"/>
    </source>
</evidence>
<name>A0ABX2FNH5_9BACT</name>
<evidence type="ECO:0000256" key="2">
    <source>
        <dbReference type="ARBA" id="ARBA00006555"/>
    </source>
</evidence>
<organism evidence="11 12">
    <name type="scientific">Hymenobacter caeli</name>
    <dbReference type="NCBI Taxonomy" id="2735894"/>
    <lineage>
        <taxon>Bacteria</taxon>
        <taxon>Pseudomonadati</taxon>
        <taxon>Bacteroidota</taxon>
        <taxon>Cytophagia</taxon>
        <taxon>Cytophagales</taxon>
        <taxon>Hymenobacteraceae</taxon>
        <taxon>Hymenobacter</taxon>
    </lineage>
</organism>
<sequence>MPPPKTAAKALVNAAATAQDYLRAHLPNWQPGTPDPRAGAGQVAKVVLALNFTAAPAAQPYAYADQQPVFAEMPTSEKARAEPKPVYSTRDLISQVQRQTRYPRAALVNQEMGVAYVYFEVTETGAIEQMQVVGPASPSLDEETLRVLRTMPAAASPALLRGQPVRVYYVLPITFRIQ</sequence>
<evidence type="ECO:0000313" key="11">
    <source>
        <dbReference type="EMBL" id="NRT18024.1"/>
    </source>
</evidence>
<gene>
    <name evidence="11" type="ORF">HNP98_000835</name>
</gene>
<keyword evidence="8" id="KW-1133">Transmembrane helix</keyword>
<evidence type="ECO:0000256" key="5">
    <source>
        <dbReference type="ARBA" id="ARBA00022519"/>
    </source>
</evidence>
<dbReference type="NCBIfam" id="TIGR01352">
    <property type="entry name" value="tonB_Cterm"/>
    <property type="match status" value="1"/>
</dbReference>
<dbReference type="PROSITE" id="PS52015">
    <property type="entry name" value="TONB_CTD"/>
    <property type="match status" value="1"/>
</dbReference>
<dbReference type="PANTHER" id="PTHR33446">
    <property type="entry name" value="PROTEIN TONB-RELATED"/>
    <property type="match status" value="1"/>
</dbReference>
<keyword evidence="3" id="KW-0813">Transport</keyword>
<dbReference type="Pfam" id="PF03544">
    <property type="entry name" value="TonB_C"/>
    <property type="match status" value="1"/>
</dbReference>
<dbReference type="InterPro" id="IPR037682">
    <property type="entry name" value="TonB_C"/>
</dbReference>
<evidence type="ECO:0000256" key="3">
    <source>
        <dbReference type="ARBA" id="ARBA00022448"/>
    </source>
</evidence>
<evidence type="ECO:0000256" key="6">
    <source>
        <dbReference type="ARBA" id="ARBA00022692"/>
    </source>
</evidence>
<dbReference type="InterPro" id="IPR006260">
    <property type="entry name" value="TonB/TolA_C"/>
</dbReference>
<evidence type="ECO:0000256" key="7">
    <source>
        <dbReference type="ARBA" id="ARBA00022927"/>
    </source>
</evidence>
<keyword evidence="9" id="KW-0472">Membrane</keyword>
<dbReference type="InterPro" id="IPR051045">
    <property type="entry name" value="TonB-dependent_transducer"/>
</dbReference>
<comment type="subcellular location">
    <subcellularLocation>
        <location evidence="1">Cell inner membrane</location>
        <topology evidence="1">Single-pass membrane protein</topology>
        <orientation evidence="1">Periplasmic side</orientation>
    </subcellularLocation>
</comment>
<evidence type="ECO:0000256" key="1">
    <source>
        <dbReference type="ARBA" id="ARBA00004383"/>
    </source>
</evidence>
<dbReference type="EMBL" id="JABSNP010000003">
    <property type="protein sequence ID" value="NRT18024.1"/>
    <property type="molecule type" value="Genomic_DNA"/>
</dbReference>